<evidence type="ECO:0000313" key="2">
    <source>
        <dbReference type="Proteomes" id="UP001165368"/>
    </source>
</evidence>
<dbReference type="EMBL" id="JAKLTQ010000013">
    <property type="protein sequence ID" value="MCG2623426.1"/>
    <property type="molecule type" value="Genomic_DNA"/>
</dbReference>
<gene>
    <name evidence="1" type="ORF">LVY72_16130</name>
</gene>
<sequence>MPHRLDTVIRHYVLTSENLAATSGELHEWLGVGQGHTHTYTLEYGFVNEIMMVGNSFIEVGQPIWANHRLHGVLEDRGGECAQMVVLQTQDCYQLRERALARNLTLTKDKKFQGQKVIQFDPEVFGTRLETYEYDLPDGWWTGRPETYTQSTIVKDIVGADVAVHDPEAIAAATADVFQAELDAGANTVRLGGNYLKFVPANGWQGLTTLHLTPLDPARRGDTKTICGTEFRFV</sequence>
<protein>
    <recommendedName>
        <fullName evidence="3">Glyoxalase-like domain-containing protein</fullName>
    </recommendedName>
</protein>
<dbReference type="SUPFAM" id="SSF54593">
    <property type="entry name" value="Glyoxalase/Bleomycin resistance protein/Dihydroxybiphenyl dioxygenase"/>
    <property type="match status" value="1"/>
</dbReference>
<evidence type="ECO:0000313" key="1">
    <source>
        <dbReference type="EMBL" id="MCG2623426.1"/>
    </source>
</evidence>
<dbReference type="InterPro" id="IPR029068">
    <property type="entry name" value="Glyas_Bleomycin-R_OHBP_Dase"/>
</dbReference>
<dbReference type="RefSeq" id="WP_237822721.1">
    <property type="nucleotide sequence ID" value="NZ_JAKLTQ010000013.1"/>
</dbReference>
<organism evidence="1 2">
    <name type="scientific">Arthrobacter hankyongi</name>
    <dbReference type="NCBI Taxonomy" id="2904801"/>
    <lineage>
        <taxon>Bacteria</taxon>
        <taxon>Bacillati</taxon>
        <taxon>Actinomycetota</taxon>
        <taxon>Actinomycetes</taxon>
        <taxon>Micrococcales</taxon>
        <taxon>Micrococcaceae</taxon>
        <taxon>Arthrobacter</taxon>
    </lineage>
</organism>
<dbReference type="Gene3D" id="3.10.180.10">
    <property type="entry name" value="2,3-Dihydroxybiphenyl 1,2-Dioxygenase, domain 1"/>
    <property type="match status" value="1"/>
</dbReference>
<name>A0ABS9L9P6_9MICC</name>
<proteinExistence type="predicted"/>
<comment type="caution">
    <text evidence="1">The sequence shown here is derived from an EMBL/GenBank/DDBJ whole genome shotgun (WGS) entry which is preliminary data.</text>
</comment>
<keyword evidence="2" id="KW-1185">Reference proteome</keyword>
<reference evidence="1" key="1">
    <citation type="submission" date="2022-01" db="EMBL/GenBank/DDBJ databases">
        <authorList>
            <person name="Jo J.-H."/>
            <person name="Im W.-T."/>
        </authorList>
    </citation>
    <scope>NUCLEOTIDE SEQUENCE</scope>
    <source>
        <strain evidence="1">I2-34</strain>
    </source>
</reference>
<dbReference type="Proteomes" id="UP001165368">
    <property type="component" value="Unassembled WGS sequence"/>
</dbReference>
<evidence type="ECO:0008006" key="3">
    <source>
        <dbReference type="Google" id="ProtNLM"/>
    </source>
</evidence>
<accession>A0ABS9L9P6</accession>